<gene>
    <name evidence="1" type="ORF">EV182_001957</name>
</gene>
<organism evidence="1 2">
    <name type="scientific">Spiromyces aspiralis</name>
    <dbReference type="NCBI Taxonomy" id="68401"/>
    <lineage>
        <taxon>Eukaryota</taxon>
        <taxon>Fungi</taxon>
        <taxon>Fungi incertae sedis</taxon>
        <taxon>Zoopagomycota</taxon>
        <taxon>Kickxellomycotina</taxon>
        <taxon>Kickxellomycetes</taxon>
        <taxon>Kickxellales</taxon>
        <taxon>Kickxellaceae</taxon>
        <taxon>Spiromyces</taxon>
    </lineage>
</organism>
<reference evidence="1" key="1">
    <citation type="submission" date="2022-06" db="EMBL/GenBank/DDBJ databases">
        <title>Phylogenomic reconstructions and comparative analyses of Kickxellomycotina fungi.</title>
        <authorList>
            <person name="Reynolds N.K."/>
            <person name="Stajich J.E."/>
            <person name="Barry K."/>
            <person name="Grigoriev I.V."/>
            <person name="Crous P."/>
            <person name="Smith M.E."/>
        </authorList>
    </citation>
    <scope>NUCLEOTIDE SEQUENCE</scope>
    <source>
        <strain evidence="1">RSA 2271</strain>
    </source>
</reference>
<sequence>MMILDLDFPLISTRGELTNSFSSLNQIVLVSASTARISAANVTRLPPIAAPYHQHDRELHTTVADILLTASESTNPPPPVEPRAALADNNIFDNVLTQQVWRRLASIGQQLPSLDTYKIACLDLQRIMIHLRAHTPDALHPEVERNLFRCIKICHRLSQVCLVPPVLPHHDNPTFTLENIRTGEGDRAGYDVFYFWQVMYTSYRKLLDIMPTSQRREAVCRYFWKLHQRICRPQRQTIVTPSSSSSSLSSLPARQASLGRYESERKWLLLLLPPPRLTDSSVTSVWSQLAGCGGVSSSTVARRAYNGWAVKRAYSRYLRAALQPQASAPPLLNPPYWYQPSPGGLFDKGSDSGSDSRITRQPDGERRKLEIVESMLQQAERHVQQRQRQMMEGELHRTVAVGPTYQAAVNTLVELQFRMHIEQGSRNSSSGP</sequence>
<evidence type="ECO:0000313" key="2">
    <source>
        <dbReference type="Proteomes" id="UP001145114"/>
    </source>
</evidence>
<keyword evidence="2" id="KW-1185">Reference proteome</keyword>
<accession>A0ACC1HSF5</accession>
<protein>
    <submittedName>
        <fullName evidence="1">Uncharacterized protein</fullName>
    </submittedName>
</protein>
<comment type="caution">
    <text evidence="1">The sequence shown here is derived from an EMBL/GenBank/DDBJ whole genome shotgun (WGS) entry which is preliminary data.</text>
</comment>
<evidence type="ECO:0000313" key="1">
    <source>
        <dbReference type="EMBL" id="KAJ1679483.1"/>
    </source>
</evidence>
<dbReference type="Proteomes" id="UP001145114">
    <property type="component" value="Unassembled WGS sequence"/>
</dbReference>
<proteinExistence type="predicted"/>
<dbReference type="EMBL" id="JAMZIH010000354">
    <property type="protein sequence ID" value="KAJ1679483.1"/>
    <property type="molecule type" value="Genomic_DNA"/>
</dbReference>
<name>A0ACC1HSF5_9FUNG</name>